<dbReference type="Proteomes" id="UP001561046">
    <property type="component" value="Unassembled WGS sequence"/>
</dbReference>
<comment type="caution">
    <text evidence="1">The sequence shown here is derived from an EMBL/GenBank/DDBJ whole genome shotgun (WGS) entry which is preliminary data.</text>
</comment>
<sequence>MRKINPTAKSANRAYVRLHTYVAKQLDWEVFTKTYRVVLESDFSEEVSLCVVQVFDELGKLASLGPSIPNQIMLSRRKVPAMTVWTECFNDGKSSWRSVSCR</sequence>
<proteinExistence type="predicted"/>
<evidence type="ECO:0000313" key="1">
    <source>
        <dbReference type="EMBL" id="MEX8194432.1"/>
    </source>
</evidence>
<name>A0ABV3ZXV8_9BURK</name>
<dbReference type="EMBL" id="JBFYGN010000021">
    <property type="protein sequence ID" value="MEX8194432.1"/>
    <property type="molecule type" value="Genomic_DNA"/>
</dbReference>
<reference evidence="1 2" key="1">
    <citation type="journal article" date="2013" name="Int. J. Syst. Evol. Microbiol.">
        <title>Comamonas guangdongensis sp. nov., isolated from subterranean forest sediment, and emended description of the genus Comamonas.</title>
        <authorList>
            <person name="Zhang J."/>
            <person name="Wang Y."/>
            <person name="Zhou S."/>
            <person name="Wu C."/>
            <person name="He J."/>
            <person name="Li F."/>
        </authorList>
    </citation>
    <scope>NUCLEOTIDE SEQUENCE [LARGE SCALE GENOMIC DNA]</scope>
    <source>
        <strain evidence="1 2">CCTCC AB2011133</strain>
    </source>
</reference>
<gene>
    <name evidence="1" type="ORF">AB6724_16490</name>
</gene>
<dbReference type="RefSeq" id="WP_369339614.1">
    <property type="nucleotide sequence ID" value="NZ_JBFYGN010000021.1"/>
</dbReference>
<evidence type="ECO:0000313" key="2">
    <source>
        <dbReference type="Proteomes" id="UP001561046"/>
    </source>
</evidence>
<keyword evidence="2" id="KW-1185">Reference proteome</keyword>
<accession>A0ABV3ZXV8</accession>
<protein>
    <submittedName>
        <fullName evidence="1">Uncharacterized protein</fullName>
    </submittedName>
</protein>
<organism evidence="1 2">
    <name type="scientific">Comamonas guangdongensis</name>
    <dbReference type="NCBI Taxonomy" id="510515"/>
    <lineage>
        <taxon>Bacteria</taxon>
        <taxon>Pseudomonadati</taxon>
        <taxon>Pseudomonadota</taxon>
        <taxon>Betaproteobacteria</taxon>
        <taxon>Burkholderiales</taxon>
        <taxon>Comamonadaceae</taxon>
        <taxon>Comamonas</taxon>
    </lineage>
</organism>